<dbReference type="SUPFAM" id="SSF50630">
    <property type="entry name" value="Acid proteases"/>
    <property type="match status" value="1"/>
</dbReference>
<feature type="compositionally biased region" description="Basic and acidic residues" evidence="7">
    <location>
        <begin position="187"/>
        <end position="198"/>
    </location>
</feature>
<feature type="domain" description="CCHC-type" evidence="8">
    <location>
        <begin position="256"/>
        <end position="271"/>
    </location>
</feature>
<keyword evidence="2" id="KW-0548">Nucleotidyltransferase</keyword>
<organism evidence="10 11">
    <name type="scientific">Apolygus lucorum</name>
    <name type="common">Small green plant bug</name>
    <name type="synonym">Lygocoris lucorum</name>
    <dbReference type="NCBI Taxonomy" id="248454"/>
    <lineage>
        <taxon>Eukaryota</taxon>
        <taxon>Metazoa</taxon>
        <taxon>Ecdysozoa</taxon>
        <taxon>Arthropoda</taxon>
        <taxon>Hexapoda</taxon>
        <taxon>Insecta</taxon>
        <taxon>Pterygota</taxon>
        <taxon>Neoptera</taxon>
        <taxon>Paraneoptera</taxon>
        <taxon>Hemiptera</taxon>
        <taxon>Heteroptera</taxon>
        <taxon>Panheteroptera</taxon>
        <taxon>Cimicomorpha</taxon>
        <taxon>Miridae</taxon>
        <taxon>Mirini</taxon>
        <taxon>Apolygus</taxon>
    </lineage>
</organism>
<dbReference type="CDD" id="cd00303">
    <property type="entry name" value="retropepsin_like"/>
    <property type="match status" value="1"/>
</dbReference>
<evidence type="ECO:0000256" key="1">
    <source>
        <dbReference type="ARBA" id="ARBA00022679"/>
    </source>
</evidence>
<dbReference type="InterPro" id="IPR001969">
    <property type="entry name" value="Aspartic_peptidase_AS"/>
</dbReference>
<evidence type="ECO:0000259" key="9">
    <source>
        <dbReference type="PROSITE" id="PS50175"/>
    </source>
</evidence>
<dbReference type="InterPro" id="IPR001878">
    <property type="entry name" value="Znf_CCHC"/>
</dbReference>
<dbReference type="PROSITE" id="PS00141">
    <property type="entry name" value="ASP_PROTEASE"/>
    <property type="match status" value="1"/>
</dbReference>
<keyword evidence="1" id="KW-0808">Transferase</keyword>
<keyword evidence="3" id="KW-0540">Nuclease</keyword>
<dbReference type="Gene3D" id="2.40.70.10">
    <property type="entry name" value="Acid Proteases"/>
    <property type="match status" value="1"/>
</dbReference>
<keyword evidence="6" id="KW-0862">Zinc</keyword>
<evidence type="ECO:0000259" key="8">
    <source>
        <dbReference type="PROSITE" id="PS50158"/>
    </source>
</evidence>
<feature type="domain" description="Peptidase A2" evidence="9">
    <location>
        <begin position="478"/>
        <end position="560"/>
    </location>
</feature>
<feature type="region of interest" description="Disordered" evidence="7">
    <location>
        <begin position="175"/>
        <end position="227"/>
    </location>
</feature>
<protein>
    <recommendedName>
        <fullName evidence="12">CCHC-type domain-containing protein</fullName>
    </recommendedName>
</protein>
<evidence type="ECO:0000256" key="5">
    <source>
        <dbReference type="ARBA" id="ARBA00022801"/>
    </source>
</evidence>
<dbReference type="GO" id="GO:0016779">
    <property type="term" value="F:nucleotidyltransferase activity"/>
    <property type="evidence" value="ECO:0007669"/>
    <property type="project" value="UniProtKB-KW"/>
</dbReference>
<evidence type="ECO:0000256" key="4">
    <source>
        <dbReference type="ARBA" id="ARBA00022759"/>
    </source>
</evidence>
<name>A0A8S9XMV9_APOLU</name>
<keyword evidence="4" id="KW-0255">Endonuclease</keyword>
<evidence type="ECO:0000256" key="3">
    <source>
        <dbReference type="ARBA" id="ARBA00022722"/>
    </source>
</evidence>
<dbReference type="OrthoDB" id="6496131at2759"/>
<dbReference type="PROSITE" id="PS50175">
    <property type="entry name" value="ASP_PROT_RETROV"/>
    <property type="match status" value="1"/>
</dbReference>
<evidence type="ECO:0000313" key="10">
    <source>
        <dbReference type="EMBL" id="KAF6210297.1"/>
    </source>
</evidence>
<dbReference type="GO" id="GO:0006508">
    <property type="term" value="P:proteolysis"/>
    <property type="evidence" value="ECO:0007669"/>
    <property type="project" value="InterPro"/>
</dbReference>
<comment type="caution">
    <text evidence="10">The sequence shown here is derived from an EMBL/GenBank/DDBJ whole genome shotgun (WGS) entry which is preliminary data.</text>
</comment>
<dbReference type="GO" id="GO:0004519">
    <property type="term" value="F:endonuclease activity"/>
    <property type="evidence" value="ECO:0007669"/>
    <property type="project" value="UniProtKB-KW"/>
</dbReference>
<dbReference type="InterPro" id="IPR001995">
    <property type="entry name" value="Peptidase_A2_cat"/>
</dbReference>
<keyword evidence="5" id="KW-0378">Hydrolase</keyword>
<gene>
    <name evidence="10" type="ORF">GE061_013401</name>
</gene>
<accession>A0A8S9XMV9</accession>
<dbReference type="PANTHER" id="PTHR37984:SF5">
    <property type="entry name" value="PROTEIN NYNRIN-LIKE"/>
    <property type="match status" value="1"/>
</dbReference>
<evidence type="ECO:0000313" key="11">
    <source>
        <dbReference type="Proteomes" id="UP000466442"/>
    </source>
</evidence>
<evidence type="ECO:0000256" key="6">
    <source>
        <dbReference type="PROSITE-ProRule" id="PRU00047"/>
    </source>
</evidence>
<evidence type="ECO:0000256" key="2">
    <source>
        <dbReference type="ARBA" id="ARBA00022695"/>
    </source>
</evidence>
<dbReference type="AlphaFoldDB" id="A0A8S9XMV9"/>
<proteinExistence type="predicted"/>
<evidence type="ECO:0008006" key="12">
    <source>
        <dbReference type="Google" id="ProtNLM"/>
    </source>
</evidence>
<dbReference type="GO" id="GO:0008270">
    <property type="term" value="F:zinc ion binding"/>
    <property type="evidence" value="ECO:0007669"/>
    <property type="project" value="UniProtKB-KW"/>
</dbReference>
<keyword evidence="6" id="KW-0863">Zinc-finger</keyword>
<dbReference type="Proteomes" id="UP000466442">
    <property type="component" value="Linkage Group LG5"/>
</dbReference>
<dbReference type="InterPro" id="IPR021109">
    <property type="entry name" value="Peptidase_aspartic_dom_sf"/>
</dbReference>
<dbReference type="PROSITE" id="PS50158">
    <property type="entry name" value="ZF_CCHC"/>
    <property type="match status" value="1"/>
</dbReference>
<evidence type="ECO:0000256" key="7">
    <source>
        <dbReference type="SAM" id="MobiDB-lite"/>
    </source>
</evidence>
<dbReference type="GO" id="GO:0004190">
    <property type="term" value="F:aspartic-type endopeptidase activity"/>
    <property type="evidence" value="ECO:0007669"/>
    <property type="project" value="InterPro"/>
</dbReference>
<dbReference type="InterPro" id="IPR050951">
    <property type="entry name" value="Retrovirus_Pol_polyprotein"/>
</dbReference>
<keyword evidence="6" id="KW-0479">Metal-binding</keyword>
<dbReference type="PANTHER" id="PTHR37984">
    <property type="entry name" value="PROTEIN CBG26694"/>
    <property type="match status" value="1"/>
</dbReference>
<sequence length="584" mass="63415">MSSSVPPFAEGDNITSFLDRLELFLFAEGITEDPKMIGKLTSLLPLPLFDRLKAAIAPAQVISSKYSTVRSKLISLESPPVNKALSRFQFSALGRAPSQSVSDFASALKKAVLPCEFGAAMETFLCERFVGGMKDSQIVGALLALPEGSSFDVMVAAAVKAEAVKEAMELLCHPPPTPSVAALHQEPSWRTKKEDPQRKKTTWSRRGPFQAHGPPPPTGSSYPHGRNPAVQRAKKLCNGCHVNHHPAECPARTWLCNQCGTRGHIQRFCPNRNTGQHKNFFIAEPNSYEPQESQLENNEDPFGALNNYLNCNTKGSPVLVDGHPSLDGRGVSDSTLPDCGSTVGSRRIRHFSPEKVVNQLVNVNSVVSPVLVDGHPSLDGRGVSDFKLPDCGSTVGSRRIRHFSPVKFEIAPNQHAEDESEEETFELASEEFSTCFAIGDPHPTFNFLLASCAKMSHEKFTCPEPLFVKFSINQSPLVPFLVDSGSSITLMDSDTIFSLLPDLVITPLHLSVSTASASHLAVTGVSNVQLSMEQPNNTSIRVKLFIASRLSPSAILGRDILQVLNPNWAKALMSPPVTCSLNSL</sequence>
<keyword evidence="11" id="KW-1185">Reference proteome</keyword>
<dbReference type="GO" id="GO:0003676">
    <property type="term" value="F:nucleic acid binding"/>
    <property type="evidence" value="ECO:0007669"/>
    <property type="project" value="InterPro"/>
</dbReference>
<reference evidence="10" key="1">
    <citation type="journal article" date="2021" name="Mol. Ecol. Resour.">
        <title>Apolygus lucorum genome provides insights into omnivorousness and mesophyll feeding.</title>
        <authorList>
            <person name="Liu Y."/>
            <person name="Liu H."/>
            <person name="Wang H."/>
            <person name="Huang T."/>
            <person name="Liu B."/>
            <person name="Yang B."/>
            <person name="Yin L."/>
            <person name="Li B."/>
            <person name="Zhang Y."/>
            <person name="Zhang S."/>
            <person name="Jiang F."/>
            <person name="Zhang X."/>
            <person name="Ren Y."/>
            <person name="Wang B."/>
            <person name="Wang S."/>
            <person name="Lu Y."/>
            <person name="Wu K."/>
            <person name="Fan W."/>
            <person name="Wang G."/>
        </authorList>
    </citation>
    <scope>NUCLEOTIDE SEQUENCE</scope>
    <source>
        <strain evidence="10">12Hb</strain>
    </source>
</reference>
<dbReference type="EMBL" id="WIXP02000005">
    <property type="protein sequence ID" value="KAF6210297.1"/>
    <property type="molecule type" value="Genomic_DNA"/>
</dbReference>